<proteinExistence type="inferred from homology"/>
<dbReference type="InterPro" id="IPR014854">
    <property type="entry name" value="Nse4_C"/>
</dbReference>
<comment type="similarity">
    <text evidence="2">Belongs to the TMEM86 family.</text>
</comment>
<keyword evidence="4 10" id="KW-1133">Transmembrane helix</keyword>
<comment type="catalytic activity">
    <reaction evidence="8">
        <text>a 1-O-(1Z-alkenyl)-sn-glycero-3-phosphocholine + H2O = a 2,3-saturated aldehyde + sn-glycerol 3-phosphocholine</text>
        <dbReference type="Rhea" id="RHEA:22544"/>
        <dbReference type="ChEBI" id="CHEBI:15377"/>
        <dbReference type="ChEBI" id="CHEBI:16870"/>
        <dbReference type="ChEBI" id="CHEBI:73359"/>
        <dbReference type="ChEBI" id="CHEBI:77287"/>
        <dbReference type="EC" id="3.3.2.2"/>
    </reaction>
</comment>
<evidence type="ECO:0000259" key="11">
    <source>
        <dbReference type="Pfam" id="PF08743"/>
    </source>
</evidence>
<dbReference type="PANTHER" id="PTHR31885">
    <property type="entry name" value="GH04784P"/>
    <property type="match status" value="1"/>
</dbReference>
<protein>
    <recommendedName>
        <fullName evidence="6">lysoplasmalogenase</fullName>
        <ecNumber evidence="6">3.3.2.2</ecNumber>
    </recommendedName>
</protein>
<evidence type="ECO:0000256" key="3">
    <source>
        <dbReference type="ARBA" id="ARBA00022692"/>
    </source>
</evidence>
<feature type="domain" description="Non-structural maintenance of chromosome element 4 C-terminal" evidence="11">
    <location>
        <begin position="218"/>
        <end position="293"/>
    </location>
</feature>
<feature type="transmembrane region" description="Helical" evidence="10">
    <location>
        <begin position="323"/>
        <end position="345"/>
    </location>
</feature>
<dbReference type="OrthoDB" id="2133758at2759"/>
<keyword evidence="3 10" id="KW-0812">Transmembrane</keyword>
<dbReference type="AlphaFoldDB" id="A0A653D9E8"/>
<evidence type="ECO:0000256" key="7">
    <source>
        <dbReference type="ARBA" id="ARBA00049458"/>
    </source>
</evidence>
<dbReference type="EC" id="3.3.2.2" evidence="6"/>
<dbReference type="GO" id="GO:0047408">
    <property type="term" value="F:alkenylglycerophosphocholine hydrolase activity"/>
    <property type="evidence" value="ECO:0007669"/>
    <property type="project" value="UniProtKB-EC"/>
</dbReference>
<evidence type="ECO:0000256" key="8">
    <source>
        <dbReference type="ARBA" id="ARBA00049560"/>
    </source>
</evidence>
<comment type="subcellular location">
    <subcellularLocation>
        <location evidence="1">Membrane</location>
        <topology evidence="1">Multi-pass membrane protein</topology>
    </subcellularLocation>
</comment>
<dbReference type="InterPro" id="IPR012506">
    <property type="entry name" value="TMEM86B-like"/>
</dbReference>
<accession>A0A653D9E8</accession>
<dbReference type="Pfam" id="PF08743">
    <property type="entry name" value="Nse4_C"/>
    <property type="match status" value="1"/>
</dbReference>
<evidence type="ECO:0000256" key="6">
    <source>
        <dbReference type="ARBA" id="ARBA00035673"/>
    </source>
</evidence>
<reference evidence="12 13" key="1">
    <citation type="submission" date="2019-01" db="EMBL/GenBank/DDBJ databases">
        <authorList>
            <person name="Sayadi A."/>
        </authorList>
    </citation>
    <scope>NUCLEOTIDE SEQUENCE [LARGE SCALE GENOMIC DNA]</scope>
</reference>
<dbReference type="EMBL" id="CAACVG010010848">
    <property type="protein sequence ID" value="VEN56784.1"/>
    <property type="molecule type" value="Genomic_DNA"/>
</dbReference>
<feature type="transmembrane region" description="Helical" evidence="10">
    <location>
        <begin position="357"/>
        <end position="373"/>
    </location>
</feature>
<evidence type="ECO:0000256" key="4">
    <source>
        <dbReference type="ARBA" id="ARBA00022989"/>
    </source>
</evidence>
<name>A0A653D9E8_CALMS</name>
<evidence type="ECO:0000256" key="2">
    <source>
        <dbReference type="ARBA" id="ARBA00007375"/>
    </source>
</evidence>
<comment type="catalytic activity">
    <reaction evidence="7">
        <text>a 1-O-(1Z-alkenyl)-sn-glycero-3-phosphoethanolamine + H2O = a 2,3-saturated aldehyde + sn-glycero-3-phosphoethanolamine</text>
        <dbReference type="Rhea" id="RHEA:16905"/>
        <dbReference type="ChEBI" id="CHEBI:15377"/>
        <dbReference type="ChEBI" id="CHEBI:73359"/>
        <dbReference type="ChEBI" id="CHEBI:77288"/>
        <dbReference type="ChEBI" id="CHEBI:143890"/>
        <dbReference type="EC" id="3.3.2.2"/>
    </reaction>
</comment>
<keyword evidence="5 10" id="KW-0472">Membrane</keyword>
<dbReference type="Proteomes" id="UP000410492">
    <property type="component" value="Unassembled WGS sequence"/>
</dbReference>
<evidence type="ECO:0000313" key="13">
    <source>
        <dbReference type="Proteomes" id="UP000410492"/>
    </source>
</evidence>
<evidence type="ECO:0000313" key="12">
    <source>
        <dbReference type="EMBL" id="VEN56784.1"/>
    </source>
</evidence>
<keyword evidence="13" id="KW-1185">Reference proteome</keyword>
<gene>
    <name evidence="12" type="ORF">CALMAC_LOCUS15586</name>
</gene>
<dbReference type="Pfam" id="PF07947">
    <property type="entry name" value="YhhN"/>
    <property type="match status" value="1"/>
</dbReference>
<evidence type="ECO:0000256" key="10">
    <source>
        <dbReference type="SAM" id="Phobius"/>
    </source>
</evidence>
<feature type="region of interest" description="Disordered" evidence="9">
    <location>
        <begin position="159"/>
        <end position="186"/>
    </location>
</feature>
<evidence type="ECO:0000256" key="1">
    <source>
        <dbReference type="ARBA" id="ARBA00004141"/>
    </source>
</evidence>
<sequence>MSFVDEQENTHSLLTKSPQERKLSYRNLIDKIDELEKSGDTGLGAATELRGVVQEANALDSECSIDNRIEHSDETLLDCLVISSASGLLKKCVESVDVFVDTYEQIEFANNIQAYIKSDDNDEIQDDDILKLIDDARTVIPRIPAYNFIYGSYNLEQIPQPKPKKQKEIIPKRNKQAPQKKEPERIQNVEKEEEGIEEIVKLLYDVLSTKCSQNDGQPIKYYDYIIDTDSFAATLENMFYFAFLIRDGKAGIDLDSNGEPIIKLMRSKTLSEFRAAGGVNAQIISNISMDQWKVKNVGPKLVPFFKTVAIYFVIFIPQDKPSIFSTILKCLPILSLMLFVLLHGMSLGEEYKYSRRILSGLIFCCIGDALLVWNQYFDIGMFAFIIGHIYYILAFGFKPLNLSLGLALYLLGSLGSLDVEQVVYVCREYTLRIIRFAHWHRQVQVQH</sequence>
<organism evidence="12 13">
    <name type="scientific">Callosobruchus maculatus</name>
    <name type="common">Southern cowpea weevil</name>
    <name type="synonym">Pulse bruchid</name>
    <dbReference type="NCBI Taxonomy" id="64391"/>
    <lineage>
        <taxon>Eukaryota</taxon>
        <taxon>Metazoa</taxon>
        <taxon>Ecdysozoa</taxon>
        <taxon>Arthropoda</taxon>
        <taxon>Hexapoda</taxon>
        <taxon>Insecta</taxon>
        <taxon>Pterygota</taxon>
        <taxon>Neoptera</taxon>
        <taxon>Endopterygota</taxon>
        <taxon>Coleoptera</taxon>
        <taxon>Polyphaga</taxon>
        <taxon>Cucujiformia</taxon>
        <taxon>Chrysomeloidea</taxon>
        <taxon>Chrysomelidae</taxon>
        <taxon>Bruchinae</taxon>
        <taxon>Bruchini</taxon>
        <taxon>Callosobruchus</taxon>
    </lineage>
</organism>
<evidence type="ECO:0000256" key="9">
    <source>
        <dbReference type="SAM" id="MobiDB-lite"/>
    </source>
</evidence>
<dbReference type="PANTHER" id="PTHR31885:SF6">
    <property type="entry name" value="GH04784P"/>
    <property type="match status" value="1"/>
</dbReference>
<evidence type="ECO:0000256" key="5">
    <source>
        <dbReference type="ARBA" id="ARBA00023136"/>
    </source>
</evidence>
<dbReference type="GO" id="GO:0016020">
    <property type="term" value="C:membrane"/>
    <property type="evidence" value="ECO:0007669"/>
    <property type="project" value="UniProtKB-SubCell"/>
</dbReference>